<feature type="non-terminal residue" evidence="1">
    <location>
        <position position="1"/>
    </location>
</feature>
<evidence type="ECO:0000313" key="1">
    <source>
        <dbReference type="EMBL" id="KNZ53524.1"/>
    </source>
</evidence>
<dbReference type="AlphaFoldDB" id="A0A0L6UYF1"/>
<organism evidence="1 2">
    <name type="scientific">Puccinia sorghi</name>
    <dbReference type="NCBI Taxonomy" id="27349"/>
    <lineage>
        <taxon>Eukaryota</taxon>
        <taxon>Fungi</taxon>
        <taxon>Dikarya</taxon>
        <taxon>Basidiomycota</taxon>
        <taxon>Pucciniomycotina</taxon>
        <taxon>Pucciniomycetes</taxon>
        <taxon>Pucciniales</taxon>
        <taxon>Pucciniaceae</taxon>
        <taxon>Puccinia</taxon>
    </lineage>
</organism>
<reference evidence="1 2" key="1">
    <citation type="submission" date="2015-08" db="EMBL/GenBank/DDBJ databases">
        <title>Next Generation Sequencing and Analysis of the Genome of Puccinia sorghi L Schw, the Causal Agent of Maize Common Rust.</title>
        <authorList>
            <person name="Rochi L."/>
            <person name="Burguener G."/>
            <person name="Darino M."/>
            <person name="Turjanski A."/>
            <person name="Kreff E."/>
            <person name="Dieguez M.J."/>
            <person name="Sacco F."/>
        </authorList>
    </citation>
    <scope>NUCLEOTIDE SEQUENCE [LARGE SCALE GENOMIC DNA]</scope>
    <source>
        <strain evidence="1 2">RO10H11247</strain>
    </source>
</reference>
<keyword evidence="2" id="KW-1185">Reference proteome</keyword>
<dbReference type="OrthoDB" id="2518771at2759"/>
<sequence>LANIKSNILAILEELGSLTWKVAIKHGGAWAGYSHQILKLAKNSFKDFLDAASLVLESKTITCNLIQEHANYYSPRTPPTAGASSKPIYIKPENLVEYFVITMIKADEWARAMVSRCINLFFPISKRLLQTPLKSFKYHTGPVGRNKGDDYYNTSDSTGPAQSFFAVLPNDLRSDGGISTVSPQVQENIIALLLPCTINNSLLQCIIHNLLLQFIIHNPLLKNRSCQICNHLHPQIMEPPLMILSIFLGSIQPPEIFNFSQYSSRTIPSPHACFQKIFTSS</sequence>
<gene>
    <name evidence="1" type="ORF">VP01_3213g2</name>
</gene>
<name>A0A0L6UYF1_9BASI</name>
<protein>
    <submittedName>
        <fullName evidence="1">Uncharacterized protein</fullName>
    </submittedName>
</protein>
<comment type="caution">
    <text evidence="1">The sequence shown here is derived from an EMBL/GenBank/DDBJ whole genome shotgun (WGS) entry which is preliminary data.</text>
</comment>
<dbReference type="Proteomes" id="UP000037035">
    <property type="component" value="Unassembled WGS sequence"/>
</dbReference>
<dbReference type="VEuPathDB" id="FungiDB:VP01_3213g2"/>
<accession>A0A0L6UYF1</accession>
<proteinExistence type="predicted"/>
<dbReference type="EMBL" id="LAVV01008184">
    <property type="protein sequence ID" value="KNZ53524.1"/>
    <property type="molecule type" value="Genomic_DNA"/>
</dbReference>
<evidence type="ECO:0000313" key="2">
    <source>
        <dbReference type="Proteomes" id="UP000037035"/>
    </source>
</evidence>